<evidence type="ECO:0000313" key="3">
    <source>
        <dbReference type="Proteomes" id="UP000310039"/>
    </source>
</evidence>
<sequence length="574" mass="65126">MHSSLRWRPTGVTVAMTGIEVAGIILAAPPLLVSWLEHYRQVFDHLRCWKKFRAEYRQCETQVQNLELSLNFTLEKLYLPFLESVAELERLKQTPDDNAWIEVEAKLRQRLLQEAQSGYLDGLRDLDSAIEELRQELAYDNDHFQAELSQASQASCPLPLTSINGFQSHGLSNSPLNFLEKTQTRLMYEKERLRVTRRATPRTAALQKVDAQLGRLRRLLAQNDEIAELRAAKTTRTRSKNVEFLTNFWRHAQVAYMLIHDAWCCRCRSDHRGDLGLLRRSATLFQLDIDFLFSQNASPAGAHPWSRLTTRILKEDSNLVIPAHLLDNCNATVSVATGLPPGLPRISDMCYAISAPNTYDRCLGMLADAQGVEKYRVFLEGNGAQKSADGRFMSLGALLNIGPGKPGRKERYEIALVLASSHLQLHSSSWLEAGWSNSSVFFLVENEKPCFDQPYLRRNSASNSTPIPYTGFDLPFATLGIILLELCFGLTLDDSPYRAKHLSPDGSTNPAQDREAAWEWAKNVVGESGQEYARAVQWCLEKWRVREDDPGWRAEFHSNVVEVLETAYKKTWPE</sequence>
<dbReference type="InterPro" id="IPR056002">
    <property type="entry name" value="DUF7580"/>
</dbReference>
<dbReference type="Proteomes" id="UP000310039">
    <property type="component" value="Unassembled WGS sequence"/>
</dbReference>
<feature type="domain" description="DUF7580" evidence="1">
    <location>
        <begin position="245"/>
        <end position="565"/>
    </location>
</feature>
<accession>A0A4S9XPU1</accession>
<dbReference type="PANTHER" id="PTHR35186:SF4">
    <property type="entry name" value="PRION-INHIBITION AND PROPAGATION HELO DOMAIN-CONTAINING PROTEIN"/>
    <property type="match status" value="1"/>
</dbReference>
<proteinExistence type="predicted"/>
<gene>
    <name evidence="2" type="ORF">D6C84_06816</name>
</gene>
<comment type="caution">
    <text evidence="2">The sequence shown here is derived from an EMBL/GenBank/DDBJ whole genome shotgun (WGS) entry which is preliminary data.</text>
</comment>
<organism evidence="2 3">
    <name type="scientific">Aureobasidium pullulans</name>
    <name type="common">Black yeast</name>
    <name type="synonym">Pullularia pullulans</name>
    <dbReference type="NCBI Taxonomy" id="5580"/>
    <lineage>
        <taxon>Eukaryota</taxon>
        <taxon>Fungi</taxon>
        <taxon>Dikarya</taxon>
        <taxon>Ascomycota</taxon>
        <taxon>Pezizomycotina</taxon>
        <taxon>Dothideomycetes</taxon>
        <taxon>Dothideomycetidae</taxon>
        <taxon>Dothideales</taxon>
        <taxon>Saccotheciaceae</taxon>
        <taxon>Aureobasidium</taxon>
    </lineage>
</organism>
<evidence type="ECO:0000313" key="2">
    <source>
        <dbReference type="EMBL" id="THZ81167.1"/>
    </source>
</evidence>
<dbReference type="AlphaFoldDB" id="A0A4S9XPU1"/>
<name>A0A4S9XPU1_AURPU</name>
<protein>
    <recommendedName>
        <fullName evidence="1">DUF7580 domain-containing protein</fullName>
    </recommendedName>
</protein>
<reference evidence="2 3" key="1">
    <citation type="submission" date="2018-10" db="EMBL/GenBank/DDBJ databases">
        <title>Fifty Aureobasidium pullulans genomes reveal a recombining polyextremotolerant generalist.</title>
        <authorList>
            <person name="Gostincar C."/>
            <person name="Turk M."/>
            <person name="Zajc J."/>
            <person name="Gunde-Cimerman N."/>
        </authorList>
    </citation>
    <scope>NUCLEOTIDE SEQUENCE [LARGE SCALE GENOMIC DNA]</scope>
    <source>
        <strain evidence="2 3">EXF-3403</strain>
    </source>
</reference>
<dbReference type="EMBL" id="QZBT01000108">
    <property type="protein sequence ID" value="THZ81167.1"/>
    <property type="molecule type" value="Genomic_DNA"/>
</dbReference>
<evidence type="ECO:0000259" key="1">
    <source>
        <dbReference type="Pfam" id="PF24476"/>
    </source>
</evidence>
<dbReference type="Pfam" id="PF24476">
    <property type="entry name" value="DUF7580"/>
    <property type="match status" value="1"/>
</dbReference>
<dbReference type="PANTHER" id="PTHR35186">
    <property type="entry name" value="ANK_REP_REGION DOMAIN-CONTAINING PROTEIN"/>
    <property type="match status" value="1"/>
</dbReference>